<evidence type="ECO:0000313" key="2">
    <source>
        <dbReference type="EMBL" id="OQR74105.1"/>
    </source>
</evidence>
<keyword evidence="1" id="KW-0472">Membrane</keyword>
<feature type="transmembrane region" description="Helical" evidence="1">
    <location>
        <begin position="93"/>
        <end position="111"/>
    </location>
</feature>
<accession>A0A1V9XKQ7</accession>
<reference evidence="2 3" key="1">
    <citation type="journal article" date="2017" name="Gigascience">
        <title>Draft genome of the honey bee ectoparasitic mite, Tropilaelaps mercedesae, is shaped by the parasitic life history.</title>
        <authorList>
            <person name="Dong X."/>
            <person name="Armstrong S.D."/>
            <person name="Xia D."/>
            <person name="Makepeace B.L."/>
            <person name="Darby A.C."/>
            <person name="Kadowaki T."/>
        </authorList>
    </citation>
    <scope>NUCLEOTIDE SEQUENCE [LARGE SCALE GENOMIC DNA]</scope>
    <source>
        <strain evidence="2">Wuxi-XJTLU</strain>
    </source>
</reference>
<feature type="transmembrane region" description="Helical" evidence="1">
    <location>
        <begin position="29"/>
        <end position="54"/>
    </location>
</feature>
<feature type="transmembrane region" description="Helical" evidence="1">
    <location>
        <begin position="61"/>
        <end position="81"/>
    </location>
</feature>
<dbReference type="OrthoDB" id="17800at2759"/>
<name>A0A1V9XKQ7_9ACAR</name>
<keyword evidence="1 2" id="KW-0812">Transmembrane</keyword>
<dbReference type="AlphaFoldDB" id="A0A1V9XKQ7"/>
<dbReference type="EMBL" id="MNPL01008734">
    <property type="protein sequence ID" value="OQR74105.1"/>
    <property type="molecule type" value="Genomic_DNA"/>
</dbReference>
<keyword evidence="3" id="KW-1185">Reference proteome</keyword>
<evidence type="ECO:0000256" key="1">
    <source>
        <dbReference type="SAM" id="Phobius"/>
    </source>
</evidence>
<evidence type="ECO:0000313" key="3">
    <source>
        <dbReference type="Proteomes" id="UP000192247"/>
    </source>
</evidence>
<keyword evidence="1" id="KW-1133">Transmembrane helix</keyword>
<gene>
    <name evidence="2" type="ORF">BIW11_09302</name>
</gene>
<dbReference type="PANTHER" id="PTHR28603:SF1">
    <property type="entry name" value="TRANSMEMBRANE PROTEIN 243"/>
    <property type="match status" value="1"/>
</dbReference>
<proteinExistence type="predicted"/>
<comment type="caution">
    <text evidence="2">The sequence shown here is derived from an EMBL/GenBank/DDBJ whole genome shotgun (WGS) entry which is preliminary data.</text>
</comment>
<dbReference type="Pfam" id="PF10856">
    <property type="entry name" value="DUF2678"/>
    <property type="match status" value="1"/>
</dbReference>
<organism evidence="2 3">
    <name type="scientific">Tropilaelaps mercedesae</name>
    <dbReference type="NCBI Taxonomy" id="418985"/>
    <lineage>
        <taxon>Eukaryota</taxon>
        <taxon>Metazoa</taxon>
        <taxon>Ecdysozoa</taxon>
        <taxon>Arthropoda</taxon>
        <taxon>Chelicerata</taxon>
        <taxon>Arachnida</taxon>
        <taxon>Acari</taxon>
        <taxon>Parasitiformes</taxon>
        <taxon>Mesostigmata</taxon>
        <taxon>Gamasina</taxon>
        <taxon>Dermanyssoidea</taxon>
        <taxon>Laelapidae</taxon>
        <taxon>Tropilaelaps</taxon>
    </lineage>
</organism>
<sequence>MATGSEISPLFGGPTERPLFNDSSPKERYLHYGLVGVTSFIVFVTLCLAFFFNIPPDGRHVYFSFVLILMCLMHCILIHWYRQGDIDPKFRTYIYGNTALIILLCISGVSYSTQKPSNLMKTLSS</sequence>
<dbReference type="InParanoid" id="A0A1V9XKQ7"/>
<dbReference type="InterPro" id="IPR022564">
    <property type="entry name" value="DUF2678"/>
</dbReference>
<dbReference type="Proteomes" id="UP000192247">
    <property type="component" value="Unassembled WGS sequence"/>
</dbReference>
<dbReference type="PANTHER" id="PTHR28603">
    <property type="entry name" value="TRANSMEMBRANE PROTEIN 243"/>
    <property type="match status" value="1"/>
</dbReference>
<protein>
    <submittedName>
        <fullName evidence="2">Transmembrane protein C7orf23-like</fullName>
    </submittedName>
</protein>